<evidence type="ECO:0000256" key="1">
    <source>
        <dbReference type="SAM" id="Phobius"/>
    </source>
</evidence>
<keyword evidence="1" id="KW-1133">Transmembrane helix</keyword>
<name>A0AAD9NVR4_RIDPI</name>
<protein>
    <submittedName>
        <fullName evidence="2">Uncharacterized protein</fullName>
    </submittedName>
</protein>
<dbReference type="EMBL" id="JAODUO010000332">
    <property type="protein sequence ID" value="KAK2182873.1"/>
    <property type="molecule type" value="Genomic_DNA"/>
</dbReference>
<keyword evidence="3" id="KW-1185">Reference proteome</keyword>
<accession>A0AAD9NVR4</accession>
<organism evidence="2 3">
    <name type="scientific">Ridgeia piscesae</name>
    <name type="common">Tubeworm</name>
    <dbReference type="NCBI Taxonomy" id="27915"/>
    <lineage>
        <taxon>Eukaryota</taxon>
        <taxon>Metazoa</taxon>
        <taxon>Spiralia</taxon>
        <taxon>Lophotrochozoa</taxon>
        <taxon>Annelida</taxon>
        <taxon>Polychaeta</taxon>
        <taxon>Sedentaria</taxon>
        <taxon>Canalipalpata</taxon>
        <taxon>Sabellida</taxon>
        <taxon>Siboglinidae</taxon>
        <taxon>Ridgeia</taxon>
    </lineage>
</organism>
<sequence>MGEYKCGTDAITCSRHYFWILLGVSLFSVFIIASKTTVFPYSVRVLAPAHLTEGQRHRVFRHKTYTTKPDIAVRACSRNSRLCSDSAIRNCLVASERFPKELRWSNTNASYPNSRFEPLFCRFKHAVMPPQLLQRCLQQKPIKRIALLGDSHGNMYFGMLKKMLKPIANCRQVRSDVWDNYFMSRKRRAATFPKQRTHIRRNELLECVFVNASDKTSKHTEATATLPQSIFIEFISVISFTDRKLRKPETNCSTGSSNGAKQCADAKPRKLFPTLFGDYFARENHYPDVILLSSISHDKGTGIPLKKTWAAMEDLRDIISRYVPRSTAFYWFSQMSENDDMRKAEWKNLLYEGTYTANEMLVRTNRAMYDVLRDDFRKDRIRTFFSLYAMTLPVPHWSRDGIHLQRHWYRYLMSYWFQTICSKFM</sequence>
<keyword evidence="1" id="KW-0812">Transmembrane</keyword>
<feature type="transmembrane region" description="Helical" evidence="1">
    <location>
        <begin position="17"/>
        <end position="34"/>
    </location>
</feature>
<dbReference type="AlphaFoldDB" id="A0AAD9NVR4"/>
<dbReference type="SUPFAM" id="SSF52266">
    <property type="entry name" value="SGNH hydrolase"/>
    <property type="match status" value="1"/>
</dbReference>
<proteinExistence type="predicted"/>
<evidence type="ECO:0000313" key="3">
    <source>
        <dbReference type="Proteomes" id="UP001209878"/>
    </source>
</evidence>
<keyword evidence="1" id="KW-0472">Membrane</keyword>
<evidence type="ECO:0000313" key="2">
    <source>
        <dbReference type="EMBL" id="KAK2182873.1"/>
    </source>
</evidence>
<gene>
    <name evidence="2" type="ORF">NP493_331g01007</name>
</gene>
<dbReference type="Proteomes" id="UP001209878">
    <property type="component" value="Unassembled WGS sequence"/>
</dbReference>
<reference evidence="2" key="1">
    <citation type="journal article" date="2023" name="Mol. Biol. Evol.">
        <title>Third-Generation Sequencing Reveals the Adaptive Role of the Epigenome in Three Deep-Sea Polychaetes.</title>
        <authorList>
            <person name="Perez M."/>
            <person name="Aroh O."/>
            <person name="Sun Y."/>
            <person name="Lan Y."/>
            <person name="Juniper S.K."/>
            <person name="Young C.R."/>
            <person name="Angers B."/>
            <person name="Qian P.Y."/>
        </authorList>
    </citation>
    <scope>NUCLEOTIDE SEQUENCE</scope>
    <source>
        <strain evidence="2">R07B-5</strain>
    </source>
</reference>
<comment type="caution">
    <text evidence="2">The sequence shown here is derived from an EMBL/GenBank/DDBJ whole genome shotgun (WGS) entry which is preliminary data.</text>
</comment>